<dbReference type="KEGG" id="blac:94352107"/>
<name>A0A976NYU7_BRELC</name>
<dbReference type="AlphaFoldDB" id="A0A976NYU7"/>
<reference evidence="1 2" key="1">
    <citation type="journal article" date="2021" name="Genome Biol.">
        <title>AFLAP: assembly-free linkage analysis pipeline using k-mers from genome sequencing data.</title>
        <authorList>
            <person name="Fletcher K."/>
            <person name="Zhang L."/>
            <person name="Gil J."/>
            <person name="Han R."/>
            <person name="Cavanaugh K."/>
            <person name="Michelmore R."/>
        </authorList>
    </citation>
    <scope>NUCLEOTIDE SEQUENCE [LARGE SCALE GENOMIC DNA]</scope>
    <source>
        <strain evidence="1 2">SF5</strain>
    </source>
</reference>
<evidence type="ECO:0000313" key="2">
    <source>
        <dbReference type="Proteomes" id="UP000294530"/>
    </source>
</evidence>
<evidence type="ECO:0000313" key="1">
    <source>
        <dbReference type="EMBL" id="TDH73001.1"/>
    </source>
</evidence>
<proteinExistence type="predicted"/>
<dbReference type="EMBL" id="SHOA02000001">
    <property type="protein sequence ID" value="TDH73001.1"/>
    <property type="molecule type" value="Genomic_DNA"/>
</dbReference>
<dbReference type="Proteomes" id="UP000294530">
    <property type="component" value="Unassembled WGS sequence"/>
</dbReference>
<organism evidence="1 2">
    <name type="scientific">Bremia lactucae</name>
    <name type="common">Lettuce downy mildew</name>
    <dbReference type="NCBI Taxonomy" id="4779"/>
    <lineage>
        <taxon>Eukaryota</taxon>
        <taxon>Sar</taxon>
        <taxon>Stramenopiles</taxon>
        <taxon>Oomycota</taxon>
        <taxon>Peronosporomycetes</taxon>
        <taxon>Peronosporales</taxon>
        <taxon>Peronosporaceae</taxon>
        <taxon>Bremia</taxon>
    </lineage>
</organism>
<comment type="caution">
    <text evidence="1">The sequence shown here is derived from an EMBL/GenBank/DDBJ whole genome shotgun (WGS) entry which is preliminary data.</text>
</comment>
<protein>
    <submittedName>
        <fullName evidence="1">Uncharacterized protein</fullName>
    </submittedName>
</protein>
<dbReference type="GeneID" id="94352107"/>
<gene>
    <name evidence="1" type="ORF">CCR75_008384</name>
</gene>
<dbReference type="RefSeq" id="XP_067822500.1">
    <property type="nucleotide sequence ID" value="XM_067966436.1"/>
</dbReference>
<sequence>MLEAAEDNTAEVATTNPGLGIARVRGRTCRLLQMTEQLHISSNFCFSDWLVMGSWGTQAQ</sequence>
<keyword evidence="2" id="KW-1185">Reference proteome</keyword>
<accession>A0A976NYU7</accession>